<keyword evidence="1" id="KW-0472">Membrane</keyword>
<dbReference type="EMBL" id="JAPFFF010000008">
    <property type="protein sequence ID" value="KAK8885214.1"/>
    <property type="molecule type" value="Genomic_DNA"/>
</dbReference>
<evidence type="ECO:0000313" key="4">
    <source>
        <dbReference type="Proteomes" id="UP001470230"/>
    </source>
</evidence>
<evidence type="ECO:0000313" key="2">
    <source>
        <dbReference type="EMBL" id="KAK8834324.1"/>
    </source>
</evidence>
<keyword evidence="4" id="KW-1185">Reference proteome</keyword>
<dbReference type="EMBL" id="JAPFFF010000426">
    <property type="protein sequence ID" value="KAK8834324.1"/>
    <property type="molecule type" value="Genomic_DNA"/>
</dbReference>
<reference evidence="2 4" key="1">
    <citation type="submission" date="2024-04" db="EMBL/GenBank/DDBJ databases">
        <title>Tritrichomonas musculus Genome.</title>
        <authorList>
            <person name="Alves-Ferreira E."/>
            <person name="Grigg M."/>
            <person name="Lorenzi H."/>
            <person name="Galac M."/>
        </authorList>
    </citation>
    <scope>NUCLEOTIDE SEQUENCE [LARGE SCALE GENOMIC DNA]</scope>
    <source>
        <strain evidence="2 4">EAF2021</strain>
    </source>
</reference>
<name>A0ABR2GK75_9EUKA</name>
<keyword evidence="1" id="KW-1133">Transmembrane helix</keyword>
<evidence type="ECO:0000313" key="3">
    <source>
        <dbReference type="EMBL" id="KAK8885214.1"/>
    </source>
</evidence>
<keyword evidence="1" id="KW-0812">Transmembrane</keyword>
<sequence>MENTQIPRRRSYKPRKPGFTIKIFTIVSIIIAIICAHKDKGPPLPPFGDKFTSFDCHSISFKSFNDRSGQIDFKFSTLPSIEYPPEYLPHFLSITIHTGPVTMKYSGDEIENISRSETEIEFSIEHTFAGDSTITAQCLKNPPQTLKGHLSDIVIHKPQYSTSDDPGIDQAKFHDVCLEYEKFLYFVTVSGDRPSVPFDDTRLRFEMLKWPLDAYLNHKKVSVQKKTCFLVAPIDKKPWKTILLTLIPLSISVSKNTKNSNEALFIFRKNIPDNAASVLKFLSSNPPVKLDDIMCFPTLLMTSTYSKIDDNKNRINEMLSQDLEPLRQKMKRSQTIPKKIVVAENLFQYLKDPITKAIPDAQVVMLSTEENVNSAANIVSSANIFIGGHITSLIHIIWMNQQQSTVIDVTNKDCACNKWARNLSNKIGVNYVSINEADKCECDNFNCYMTKSSDPVDLNVDKVIAEIQKAL</sequence>
<evidence type="ECO:0000256" key="1">
    <source>
        <dbReference type="SAM" id="Phobius"/>
    </source>
</evidence>
<comment type="caution">
    <text evidence="2">The sequence shown here is derived from an EMBL/GenBank/DDBJ whole genome shotgun (WGS) entry which is preliminary data.</text>
</comment>
<feature type="transmembrane region" description="Helical" evidence="1">
    <location>
        <begin position="21"/>
        <end position="37"/>
    </location>
</feature>
<dbReference type="Proteomes" id="UP001470230">
    <property type="component" value="Unassembled WGS sequence"/>
</dbReference>
<protein>
    <submittedName>
        <fullName evidence="2">Uncharacterized protein</fullName>
    </submittedName>
</protein>
<accession>A0ABR2GK75</accession>
<gene>
    <name evidence="2" type="ORF">M9Y10_031371</name>
    <name evidence="3" type="ORF">M9Y10_044344</name>
</gene>
<proteinExistence type="predicted"/>
<organism evidence="2 4">
    <name type="scientific">Tritrichomonas musculus</name>
    <dbReference type="NCBI Taxonomy" id="1915356"/>
    <lineage>
        <taxon>Eukaryota</taxon>
        <taxon>Metamonada</taxon>
        <taxon>Parabasalia</taxon>
        <taxon>Tritrichomonadida</taxon>
        <taxon>Tritrichomonadidae</taxon>
        <taxon>Tritrichomonas</taxon>
    </lineage>
</organism>